<feature type="compositionally biased region" description="Basic and acidic residues" evidence="4">
    <location>
        <begin position="582"/>
        <end position="593"/>
    </location>
</feature>
<dbReference type="InterPro" id="IPR003890">
    <property type="entry name" value="MIF4G-like_typ-3"/>
</dbReference>
<feature type="region of interest" description="Disordered" evidence="4">
    <location>
        <begin position="549"/>
        <end position="637"/>
    </location>
</feature>
<dbReference type="InterPro" id="IPR016024">
    <property type="entry name" value="ARM-type_fold"/>
</dbReference>
<gene>
    <name evidence="6" type="ORF">ACHAWO_012826</name>
</gene>
<dbReference type="PANTHER" id="PTHR23253:SF9">
    <property type="entry name" value="EUKARYOTIC TRANSLATION INITIATION FACTOR 4 GAMMA 2"/>
    <property type="match status" value="1"/>
</dbReference>
<keyword evidence="3" id="KW-0648">Protein biosynthesis</keyword>
<dbReference type="SUPFAM" id="SSF48371">
    <property type="entry name" value="ARM repeat"/>
    <property type="match status" value="2"/>
</dbReference>
<comment type="similarity">
    <text evidence="1">Belongs to the eukaryotic initiation factor 4G family.</text>
</comment>
<dbReference type="PROSITE" id="PS51366">
    <property type="entry name" value="MI"/>
    <property type="match status" value="1"/>
</dbReference>
<feature type="compositionally biased region" description="Low complexity" evidence="4">
    <location>
        <begin position="28"/>
        <end position="42"/>
    </location>
</feature>
<evidence type="ECO:0000313" key="7">
    <source>
        <dbReference type="Proteomes" id="UP001530400"/>
    </source>
</evidence>
<dbReference type="Gene3D" id="1.25.40.180">
    <property type="match status" value="2"/>
</dbReference>
<keyword evidence="2" id="KW-0396">Initiation factor</keyword>
<feature type="compositionally biased region" description="Gly residues" evidence="4">
    <location>
        <begin position="340"/>
        <end position="349"/>
    </location>
</feature>
<dbReference type="Pfam" id="PF02847">
    <property type="entry name" value="MA3"/>
    <property type="match status" value="1"/>
</dbReference>
<proteinExistence type="inferred from homology"/>
<feature type="domain" description="MI" evidence="5">
    <location>
        <begin position="658"/>
        <end position="786"/>
    </location>
</feature>
<evidence type="ECO:0000313" key="6">
    <source>
        <dbReference type="EMBL" id="KAL3788873.1"/>
    </source>
</evidence>
<dbReference type="PANTHER" id="PTHR23253">
    <property type="entry name" value="EUKARYOTIC TRANSLATION INITIATION FACTOR 4 GAMMA"/>
    <property type="match status" value="1"/>
</dbReference>
<dbReference type="GO" id="GO:0003743">
    <property type="term" value="F:translation initiation factor activity"/>
    <property type="evidence" value="ECO:0007669"/>
    <property type="project" value="UniProtKB-KW"/>
</dbReference>
<keyword evidence="7" id="KW-1185">Reference proteome</keyword>
<evidence type="ECO:0000256" key="4">
    <source>
        <dbReference type="SAM" id="MobiDB-lite"/>
    </source>
</evidence>
<evidence type="ECO:0000259" key="5">
    <source>
        <dbReference type="PROSITE" id="PS51366"/>
    </source>
</evidence>
<dbReference type="AlphaFoldDB" id="A0ABD3PL75"/>
<dbReference type="InterPro" id="IPR003891">
    <property type="entry name" value="Initiation_fac_eIF4g_MI"/>
</dbReference>
<dbReference type="SMART" id="SM00543">
    <property type="entry name" value="MIF4G"/>
    <property type="match status" value="1"/>
</dbReference>
<dbReference type="SMART" id="SM00544">
    <property type="entry name" value="MA3"/>
    <property type="match status" value="1"/>
</dbReference>
<feature type="compositionally biased region" description="Basic and acidic residues" evidence="4">
    <location>
        <begin position="209"/>
        <end position="219"/>
    </location>
</feature>
<evidence type="ECO:0000256" key="2">
    <source>
        <dbReference type="ARBA" id="ARBA00022540"/>
    </source>
</evidence>
<dbReference type="Pfam" id="PF02854">
    <property type="entry name" value="MIF4G"/>
    <property type="match status" value="1"/>
</dbReference>
<feature type="region of interest" description="Disordered" evidence="4">
    <location>
        <begin position="188"/>
        <end position="219"/>
    </location>
</feature>
<feature type="compositionally biased region" description="Low complexity" evidence="4">
    <location>
        <begin position="54"/>
        <end position="64"/>
    </location>
</feature>
<comment type="caution">
    <text evidence="6">The sequence shown here is derived from an EMBL/GenBank/DDBJ whole genome shotgun (WGS) entry which is preliminary data.</text>
</comment>
<dbReference type="EMBL" id="JALLPJ020000547">
    <property type="protein sequence ID" value="KAL3788873.1"/>
    <property type="molecule type" value="Genomic_DNA"/>
</dbReference>
<evidence type="ECO:0000256" key="3">
    <source>
        <dbReference type="ARBA" id="ARBA00022917"/>
    </source>
</evidence>
<feature type="compositionally biased region" description="Polar residues" evidence="4">
    <location>
        <begin position="611"/>
        <end position="621"/>
    </location>
</feature>
<reference evidence="6 7" key="1">
    <citation type="submission" date="2024-10" db="EMBL/GenBank/DDBJ databases">
        <title>Updated reference genomes for cyclostephanoid diatoms.</title>
        <authorList>
            <person name="Roberts W.R."/>
            <person name="Alverson A.J."/>
        </authorList>
    </citation>
    <scope>NUCLEOTIDE SEQUENCE [LARGE SCALE GENOMIC DNA]</scope>
    <source>
        <strain evidence="6 7">AJA010-31</strain>
    </source>
</reference>
<feature type="region of interest" description="Disordered" evidence="4">
    <location>
        <begin position="28"/>
        <end position="122"/>
    </location>
</feature>
<evidence type="ECO:0000256" key="1">
    <source>
        <dbReference type="ARBA" id="ARBA00005775"/>
    </source>
</evidence>
<dbReference type="Proteomes" id="UP001530400">
    <property type="component" value="Unassembled WGS sequence"/>
</dbReference>
<accession>A0ABD3PL75</accession>
<feature type="compositionally biased region" description="Low complexity" evidence="4">
    <location>
        <begin position="595"/>
        <end position="610"/>
    </location>
</feature>
<name>A0ABD3PL75_9STRA</name>
<protein>
    <recommendedName>
        <fullName evidence="5">MI domain-containing protein</fullName>
    </recommendedName>
</protein>
<organism evidence="6 7">
    <name type="scientific">Cyclotella atomus</name>
    <dbReference type="NCBI Taxonomy" id="382360"/>
    <lineage>
        <taxon>Eukaryota</taxon>
        <taxon>Sar</taxon>
        <taxon>Stramenopiles</taxon>
        <taxon>Ochrophyta</taxon>
        <taxon>Bacillariophyta</taxon>
        <taxon>Coscinodiscophyceae</taxon>
        <taxon>Thalassiosirophycidae</taxon>
        <taxon>Stephanodiscales</taxon>
        <taxon>Stephanodiscaceae</taxon>
        <taxon>Cyclotella</taxon>
    </lineage>
</organism>
<feature type="region of interest" description="Disordered" evidence="4">
    <location>
        <begin position="333"/>
        <end position="352"/>
    </location>
</feature>
<sequence length="843" mass="92237">MPANNPPKDKKLQAEAKEFVPSFMQPAASAWGAPSAAVKAAPTKPPPSVAHRLPQQQQQSQQIRPHQHQQQQRKRDGHGGRGSKPNSNGNQHNNDHRRPSAKQQPSGRNNKSESSDSSWSRGKVLPIELLTESSGNNNNGILRISASTLLSLRLAHLSPPPSWGTNNEEPECLWIDPDRTSAIEQQAEVPQTGGDVVFPSKNTNTKNNRNKDSKEYETAPPMEECKPIEVNEETRWKAKVFDSKSSESDKTAPDTNEEIVRRALLILNKLSLTKFDKLSDDFINCGIGSSVETLTSAVGLIVNKAQEEQHFSSMYAGLCLKLANTHFEGIDTPSSSSTAAGGGSGGGSTKKGKTFKKKLLERCQIEFESDTSIKIAEATKDLDQESEEYEMKVNLIKKHYLGHMRFIGELYKGDLISVKIMLSCLPQLLSVEENSGSEKDNNTSKQTLFDEEKIECFAKLMTVIGSSLERQSLAMQNVGKRDAAESLAECWKTVEVLAGKRTAEGGEGGAQVSNRIKFMLQDLLEMKQNGWVTRRQEESAKTLSQIHKEVAREERARRSLSTNTLRNAAKGNIRRGASSGDLDNKTAQVDKDGFVSVGSSSSKSVHRSASMTALQRSQSDGGWQKHSTARGGSSAVVKRAESKLENVSESKLYSSQEVCGEKAKCIVKEYFVGGDMDDAVLSIHELVGVGESGSVERGAKVIESAILVVLEMKQEEADKLLTVLLRCAKEEKLESSSFVRGLNDPLEFLSDIAVDAPLATAILIRIIAELVKEGIVKFDFLLSSPEYFRTDQNAARFGVKVLKAIGGDATSNLEYVDVIGKLMTEEDKTAHPSVQEFVDAAST</sequence>